<protein>
    <recommendedName>
        <fullName evidence="1">DDE-1 domain-containing protein</fullName>
    </recommendedName>
</protein>
<sequence>MQEWIDNVWAPDIQGPSVLVLDSLKTHKMECIRTRLIAHAHTSVVYIPPGITGLSQPMDVSIGIYMKYVLQNGILTDAAQKRRHIAMSVLQALEEVKEVTIRNGYLKGGLVATGPRDMESNRHATS</sequence>
<gene>
    <name evidence="2" type="ORF">PHPALM_18349</name>
</gene>
<dbReference type="OrthoDB" id="10035668at2759"/>
<evidence type="ECO:0000313" key="3">
    <source>
        <dbReference type="Proteomes" id="UP000237271"/>
    </source>
</evidence>
<comment type="caution">
    <text evidence="2">The sequence shown here is derived from an EMBL/GenBank/DDBJ whole genome shotgun (WGS) entry which is preliminary data.</text>
</comment>
<evidence type="ECO:0000259" key="1">
    <source>
        <dbReference type="Pfam" id="PF03184"/>
    </source>
</evidence>
<accession>A0A2P4XJZ8</accession>
<name>A0A2P4XJZ8_9STRA</name>
<dbReference type="GO" id="GO:0003676">
    <property type="term" value="F:nucleic acid binding"/>
    <property type="evidence" value="ECO:0007669"/>
    <property type="project" value="InterPro"/>
</dbReference>
<keyword evidence="3" id="KW-1185">Reference proteome</keyword>
<dbReference type="Proteomes" id="UP000237271">
    <property type="component" value="Unassembled WGS sequence"/>
</dbReference>
<evidence type="ECO:0000313" key="2">
    <source>
        <dbReference type="EMBL" id="POM65868.1"/>
    </source>
</evidence>
<dbReference type="InterPro" id="IPR004875">
    <property type="entry name" value="DDE_SF_endonuclease_dom"/>
</dbReference>
<dbReference type="Pfam" id="PF03184">
    <property type="entry name" value="DDE_1"/>
    <property type="match status" value="1"/>
</dbReference>
<organism evidence="2 3">
    <name type="scientific">Phytophthora palmivora</name>
    <dbReference type="NCBI Taxonomy" id="4796"/>
    <lineage>
        <taxon>Eukaryota</taxon>
        <taxon>Sar</taxon>
        <taxon>Stramenopiles</taxon>
        <taxon>Oomycota</taxon>
        <taxon>Peronosporomycetes</taxon>
        <taxon>Peronosporales</taxon>
        <taxon>Peronosporaceae</taxon>
        <taxon>Phytophthora</taxon>
    </lineage>
</organism>
<dbReference type="EMBL" id="NCKW01009860">
    <property type="protein sequence ID" value="POM65868.1"/>
    <property type="molecule type" value="Genomic_DNA"/>
</dbReference>
<dbReference type="AlphaFoldDB" id="A0A2P4XJZ8"/>
<reference evidence="2 3" key="1">
    <citation type="journal article" date="2017" name="Genome Biol. Evol.">
        <title>Phytophthora megakarya and P. palmivora, closely related causal agents of cacao black pod rot, underwent increases in genome sizes and gene numbers by different mechanisms.</title>
        <authorList>
            <person name="Ali S.S."/>
            <person name="Shao J."/>
            <person name="Lary D.J."/>
            <person name="Kronmiller B."/>
            <person name="Shen D."/>
            <person name="Strem M.D."/>
            <person name="Amoako-Attah I."/>
            <person name="Akrofi A.Y."/>
            <person name="Begoude B.A."/>
            <person name="Ten Hoopen G.M."/>
            <person name="Coulibaly K."/>
            <person name="Kebe B.I."/>
            <person name="Melnick R.L."/>
            <person name="Guiltinan M.J."/>
            <person name="Tyler B.M."/>
            <person name="Meinhardt L.W."/>
            <person name="Bailey B.A."/>
        </authorList>
    </citation>
    <scope>NUCLEOTIDE SEQUENCE [LARGE SCALE GENOMIC DNA]</scope>
    <source>
        <strain evidence="3">sbr112.9</strain>
    </source>
</reference>
<feature type="domain" description="DDE-1" evidence="1">
    <location>
        <begin position="1"/>
        <end position="97"/>
    </location>
</feature>
<proteinExistence type="predicted"/>